<dbReference type="Proteomes" id="UP000198512">
    <property type="component" value="Unassembled WGS sequence"/>
</dbReference>
<feature type="chain" id="PRO_5045935008" evidence="1">
    <location>
        <begin position="24"/>
        <end position="258"/>
    </location>
</feature>
<sequence length="258" mass="28418">MLIKNAMRALLLASSLLSLSCWAQMAPLEAMNMVALQRSLGQIVAKDYLMIGSGVKVDDASKQLTDTMALFEDHHAQLKAYAPNDAIRAALDKVERTWSEYRVLVTATPDKAQAPAVLAKAEELVQQCQQATDLFEQLNGDAASRSINRSGWNRVLTQRSAMFYMARAWGVEAPGLDESFEASVKEFGLIMQELQAAGAPNAEIADALRKTDARWQFASKAFASKEFVPTIVAINAEALFRQLNEMTRLYAGLREDGL</sequence>
<keyword evidence="3" id="KW-1185">Reference proteome</keyword>
<protein>
    <submittedName>
        <fullName evidence="2">Type IV pili methyl-accepting chemotaxis transducer N-term</fullName>
    </submittedName>
</protein>
<evidence type="ECO:0000256" key="1">
    <source>
        <dbReference type="SAM" id="SignalP"/>
    </source>
</evidence>
<feature type="signal peptide" evidence="1">
    <location>
        <begin position="1"/>
        <end position="23"/>
    </location>
</feature>
<keyword evidence="1" id="KW-0732">Signal</keyword>
<comment type="caution">
    <text evidence="2">The sequence shown here is derived from an EMBL/GenBank/DDBJ whole genome shotgun (WGS) entry which is preliminary data.</text>
</comment>
<gene>
    <name evidence="2" type="ORF">SAMN05216600_11874</name>
</gene>
<name>A0ABY1BN31_9PSED</name>
<dbReference type="RefSeq" id="WP_244168384.1">
    <property type="nucleotide sequence ID" value="NZ_FOFP01000018.1"/>
</dbReference>
<reference evidence="2 3" key="1">
    <citation type="submission" date="2016-10" db="EMBL/GenBank/DDBJ databases">
        <authorList>
            <person name="Varghese N."/>
            <person name="Submissions S."/>
        </authorList>
    </citation>
    <scope>NUCLEOTIDE SEQUENCE [LARGE SCALE GENOMIC DNA]</scope>
    <source>
        <strain evidence="2 3">CIP 109853</strain>
    </source>
</reference>
<organism evidence="2 3">
    <name type="scientific">Pseudomonas cuatrocienegasensis</name>
    <dbReference type="NCBI Taxonomy" id="543360"/>
    <lineage>
        <taxon>Bacteria</taxon>
        <taxon>Pseudomonadati</taxon>
        <taxon>Pseudomonadota</taxon>
        <taxon>Gammaproteobacteria</taxon>
        <taxon>Pseudomonadales</taxon>
        <taxon>Pseudomonadaceae</taxon>
        <taxon>Pseudomonas</taxon>
    </lineage>
</organism>
<accession>A0ABY1BN31</accession>
<proteinExistence type="predicted"/>
<dbReference type="EMBL" id="FOFP01000018">
    <property type="protein sequence ID" value="SER22909.1"/>
    <property type="molecule type" value="Genomic_DNA"/>
</dbReference>
<evidence type="ECO:0000313" key="2">
    <source>
        <dbReference type="EMBL" id="SER22909.1"/>
    </source>
</evidence>
<dbReference type="PROSITE" id="PS51257">
    <property type="entry name" value="PROKAR_LIPOPROTEIN"/>
    <property type="match status" value="1"/>
</dbReference>
<evidence type="ECO:0000313" key="3">
    <source>
        <dbReference type="Proteomes" id="UP000198512"/>
    </source>
</evidence>